<feature type="region of interest" description="Disordered" evidence="12">
    <location>
        <begin position="1"/>
        <end position="33"/>
    </location>
</feature>
<dbReference type="GO" id="GO:0051301">
    <property type="term" value="P:cell division"/>
    <property type="evidence" value="ECO:0007669"/>
    <property type="project" value="UniProtKB-KW"/>
</dbReference>
<dbReference type="Proteomes" id="UP000694383">
    <property type="component" value="Unplaced"/>
</dbReference>
<dbReference type="PANTHER" id="PTHR31167">
    <property type="entry name" value="SPINDLE AND CENTRIOLE ASSOCIATED PROTEIN 1 SPICE1"/>
    <property type="match status" value="1"/>
</dbReference>
<dbReference type="Ensembl" id="ENSOSIT00000034753.1">
    <property type="protein sequence ID" value="ENSOSIP00000032972.1"/>
    <property type="gene ID" value="ENSOSIG00000016706.1"/>
</dbReference>
<proteinExistence type="predicted"/>
<organism evidence="13 14">
    <name type="scientific">Oryzias sinensis</name>
    <name type="common">Chinese medaka</name>
    <dbReference type="NCBI Taxonomy" id="183150"/>
    <lineage>
        <taxon>Eukaryota</taxon>
        <taxon>Metazoa</taxon>
        <taxon>Chordata</taxon>
        <taxon>Craniata</taxon>
        <taxon>Vertebrata</taxon>
        <taxon>Euteleostomi</taxon>
        <taxon>Actinopterygii</taxon>
        <taxon>Neopterygii</taxon>
        <taxon>Teleostei</taxon>
        <taxon>Neoteleostei</taxon>
        <taxon>Acanthomorphata</taxon>
        <taxon>Ovalentaria</taxon>
        <taxon>Atherinomorphae</taxon>
        <taxon>Beloniformes</taxon>
        <taxon>Adrianichthyidae</taxon>
        <taxon>Oryziinae</taxon>
        <taxon>Oryzias</taxon>
    </lineage>
</organism>
<dbReference type="GeneTree" id="ENSGT00390000006207"/>
<evidence type="ECO:0000256" key="5">
    <source>
        <dbReference type="ARBA" id="ARBA00022618"/>
    </source>
</evidence>
<name>A0A8C8DVM5_9TELE</name>
<evidence type="ECO:0000256" key="12">
    <source>
        <dbReference type="SAM" id="MobiDB-lite"/>
    </source>
</evidence>
<comment type="subcellular location">
    <subcellularLocation>
        <location evidence="1">Cytoplasm</location>
        <location evidence="1">Cytoskeleton</location>
        <location evidence="1">Microtubule organizing center</location>
        <location evidence="1">Centrosome</location>
        <location evidence="1">Centriole</location>
    </subcellularLocation>
    <subcellularLocation>
        <location evidence="2">Cytoplasm</location>
        <location evidence="2">Cytoskeleton</location>
        <location evidence="2">Spindle</location>
    </subcellularLocation>
</comment>
<reference evidence="13" key="1">
    <citation type="submission" date="2025-08" db="UniProtKB">
        <authorList>
            <consortium name="Ensembl"/>
        </authorList>
    </citation>
    <scope>IDENTIFICATION</scope>
</reference>
<dbReference type="InterPro" id="IPR031387">
    <property type="entry name" value="SPICE1"/>
</dbReference>
<feature type="region of interest" description="Disordered" evidence="12">
    <location>
        <begin position="594"/>
        <end position="649"/>
    </location>
</feature>
<dbReference type="Pfam" id="PF15678">
    <property type="entry name" value="SPICE"/>
    <property type="match status" value="1"/>
</dbReference>
<feature type="coiled-coil region" evidence="11">
    <location>
        <begin position="675"/>
        <end position="702"/>
    </location>
</feature>
<keyword evidence="6" id="KW-0498">Mitosis</keyword>
<keyword evidence="14" id="KW-1185">Reference proteome</keyword>
<evidence type="ECO:0000256" key="11">
    <source>
        <dbReference type="SAM" id="Coils"/>
    </source>
</evidence>
<evidence type="ECO:0000256" key="9">
    <source>
        <dbReference type="ARBA" id="ARBA00023306"/>
    </source>
</evidence>
<evidence type="ECO:0000256" key="7">
    <source>
        <dbReference type="ARBA" id="ARBA00023054"/>
    </source>
</evidence>
<evidence type="ECO:0000256" key="4">
    <source>
        <dbReference type="ARBA" id="ARBA00022490"/>
    </source>
</evidence>
<evidence type="ECO:0000256" key="1">
    <source>
        <dbReference type="ARBA" id="ARBA00004114"/>
    </source>
</evidence>
<dbReference type="GO" id="GO:0005814">
    <property type="term" value="C:centriole"/>
    <property type="evidence" value="ECO:0007669"/>
    <property type="project" value="UniProtKB-SubCell"/>
</dbReference>
<feature type="compositionally biased region" description="Low complexity" evidence="12">
    <location>
        <begin position="516"/>
        <end position="530"/>
    </location>
</feature>
<keyword evidence="4" id="KW-0963">Cytoplasm</keyword>
<dbReference type="GO" id="GO:0005813">
    <property type="term" value="C:centrosome"/>
    <property type="evidence" value="ECO:0007669"/>
    <property type="project" value="TreeGrafter"/>
</dbReference>
<evidence type="ECO:0000256" key="3">
    <source>
        <dbReference type="ARBA" id="ARBA00018313"/>
    </source>
</evidence>
<accession>A0A8C8DVM5</accession>
<keyword evidence="7 11" id="KW-0175">Coiled coil</keyword>
<feature type="compositionally biased region" description="Basic residues" evidence="12">
    <location>
        <begin position="193"/>
        <end position="202"/>
    </location>
</feature>
<dbReference type="GO" id="GO:0090307">
    <property type="term" value="P:mitotic spindle assembly"/>
    <property type="evidence" value="ECO:0007669"/>
    <property type="project" value="InterPro"/>
</dbReference>
<protein>
    <recommendedName>
        <fullName evidence="3">Spindle and centriole-associated protein 1</fullName>
    </recommendedName>
    <alternativeName>
        <fullName evidence="10">Coiled-coil domain-containing protein 52</fullName>
    </alternativeName>
</protein>
<evidence type="ECO:0000313" key="14">
    <source>
        <dbReference type="Proteomes" id="UP000694383"/>
    </source>
</evidence>
<evidence type="ECO:0000313" key="13">
    <source>
        <dbReference type="Ensembl" id="ENSOSIP00000032972.1"/>
    </source>
</evidence>
<reference evidence="13" key="2">
    <citation type="submission" date="2025-09" db="UniProtKB">
        <authorList>
            <consortium name="Ensembl"/>
        </authorList>
    </citation>
    <scope>IDENTIFICATION</scope>
</reference>
<keyword evidence="9" id="KW-0131">Cell cycle</keyword>
<dbReference type="GO" id="GO:0046599">
    <property type="term" value="P:regulation of centriole replication"/>
    <property type="evidence" value="ECO:0007669"/>
    <property type="project" value="TreeGrafter"/>
</dbReference>
<evidence type="ECO:0000256" key="8">
    <source>
        <dbReference type="ARBA" id="ARBA00023212"/>
    </source>
</evidence>
<feature type="region of interest" description="Disordered" evidence="12">
    <location>
        <begin position="514"/>
        <end position="570"/>
    </location>
</feature>
<dbReference type="AlphaFoldDB" id="A0A8C8DVM5"/>
<feature type="compositionally biased region" description="Polar residues" evidence="12">
    <location>
        <begin position="614"/>
        <end position="624"/>
    </location>
</feature>
<sequence>MSFARLGRSQQPTKGKESVRSKKAKAPKRDWVSTVHDLSVHKPTPAELTHRHEIHKSRNKAVAQWELKEKALKRCARQAGSPAPLDPASLSIIREVFSDQLLLQDVLARSDRAMAVVKDLFGDAPQRQIGHPSVTMAPNCDSDTELPVLERPDPPTHLSFLSQSMMDQEALNDLEVSKENRRVDNTSSDSRVIHRVTGRKSKSQSGVLRQQKTHHSNFHHADSDDGPVTPCESRKPPNQHALNATVAVQRVRSKHFEENEEETSSQVSQVLNPEPLLCRSGRSGSCTRKVRKCGSHGSELDGSTAASLSGEQSGLGLLQAMLGQVEADLDAFCPQMASAQSLKQHKTQSLTGFSVALVSTLGRLVHLLRQAGEDTQKETEGRRRLEEELKEQRGLIDALTAETMALREDAAAVQVRPFIYLVSSSMRVLFFHYYISCFLLRASQADLQRRTAKLEQKLDNVVLVMGGLGLLGEPSSPYQTFVPGKCAPDAERAPTQTQAFVSPAVLLTPPRQESILQQGPGLNPQQLPSLDLPRSREPDPPPGSASGLTGLSSGPSLSVTSDSRHSHFSPDSLLDEITKLKRENDLIRAQLSQAQGLGSGVRGASGRSDDRKSSTATGRVSPQNEGERRTSESASTNRRSQEDVCPGKELQLEQTRAEMGGGVVSETPTKDTLSVNSVEQRLLELNRKSAAARERLLELIEQQKQSVAGRAFNSDSPIPASAFSPETAAGAEFVPERELPSHGRGERRWAF</sequence>
<evidence type="ECO:0000256" key="6">
    <source>
        <dbReference type="ARBA" id="ARBA00022776"/>
    </source>
</evidence>
<keyword evidence="5" id="KW-0132">Cell division</keyword>
<feature type="region of interest" description="Disordered" evidence="12">
    <location>
        <begin position="177"/>
        <end position="238"/>
    </location>
</feature>
<dbReference type="GO" id="GO:0051310">
    <property type="term" value="P:metaphase chromosome alignment"/>
    <property type="evidence" value="ECO:0007669"/>
    <property type="project" value="TreeGrafter"/>
</dbReference>
<evidence type="ECO:0000256" key="2">
    <source>
        <dbReference type="ARBA" id="ARBA00004186"/>
    </source>
</evidence>
<keyword evidence="8" id="KW-0206">Cytoskeleton</keyword>
<feature type="compositionally biased region" description="Low complexity" evidence="12">
    <location>
        <begin position="544"/>
        <end position="561"/>
    </location>
</feature>
<dbReference type="GO" id="GO:0005819">
    <property type="term" value="C:spindle"/>
    <property type="evidence" value="ECO:0007669"/>
    <property type="project" value="UniProtKB-SubCell"/>
</dbReference>
<dbReference type="PANTHER" id="PTHR31167:SF3">
    <property type="entry name" value="SPINDLE AND CENTRIOLE-ASSOCIATED PROTEIN 1"/>
    <property type="match status" value="1"/>
</dbReference>
<evidence type="ECO:0000256" key="10">
    <source>
        <dbReference type="ARBA" id="ARBA00030722"/>
    </source>
</evidence>